<dbReference type="Pfam" id="PF05004">
    <property type="entry name" value="IFRD"/>
    <property type="match status" value="1"/>
</dbReference>
<dbReference type="SUPFAM" id="SSF48371">
    <property type="entry name" value="ARM repeat"/>
    <property type="match status" value="1"/>
</dbReference>
<dbReference type="Gene3D" id="1.25.10.10">
    <property type="entry name" value="Leucine-rich Repeat Variant"/>
    <property type="match status" value="1"/>
</dbReference>
<evidence type="ECO:0000256" key="1">
    <source>
        <dbReference type="ARBA" id="ARBA00008828"/>
    </source>
</evidence>
<evidence type="ECO:0000259" key="3">
    <source>
        <dbReference type="Pfam" id="PF05004"/>
    </source>
</evidence>
<keyword evidence="5" id="KW-1185">Reference proteome</keyword>
<feature type="compositionally biased region" description="Acidic residues" evidence="2">
    <location>
        <begin position="301"/>
        <end position="315"/>
    </location>
</feature>
<sequence>MHDLRKQALLESGKTVSRKARSKETTPPTSRNISRGNSAVPSPRGSRVGSRQGSDDEGDFSDDTEWSTNSIDALVAPGELDGDGAGDAWIADLEDRINAITDRKRSSTEGREQQMSAFIAALTRHFAREELRPKVEELLPALLKCVKSGQSEREIILALKALAMILITEPSETIYDAVEGPIKTTINDSEHPAAKVAAIHALSIATFYGGASLDETQEVMDFYLDIASTDGAVIDEADNGNIVVAALEEWGFLATQLDDVEDLTEAAMDTFVDQLESSDVGVQIAAGDNIALLYEKSYTEAESDDEPEDADEEDEGGNRMVKRYTVYRQTHQLQQILERLAKASSKRISKKDRKHLHLEFNDILGTIEKPTRGPRYSTALDIEGRELGSRMKINIAGGGKMTIDKWWKLHRLNGLKRLLQSGFMVHYEFNQTVFDSLPVIVEDD</sequence>
<dbReference type="PANTHER" id="PTHR12354:SF1">
    <property type="entry name" value="INTERFERON-RELATED DEVELOPMENTAL REGULATOR 1"/>
    <property type="match status" value="1"/>
</dbReference>
<feature type="domain" description="Interferon-related developmental regulator N-terminal" evidence="3">
    <location>
        <begin position="76"/>
        <end position="368"/>
    </location>
</feature>
<gene>
    <name evidence="4" type="ORF">M409DRAFT_64901</name>
</gene>
<accession>A0A6A6CTM8</accession>
<feature type="region of interest" description="Disordered" evidence="2">
    <location>
        <begin position="299"/>
        <end position="318"/>
    </location>
</feature>
<dbReference type="AlphaFoldDB" id="A0A6A6CTM8"/>
<name>A0A6A6CTM8_ZASCE</name>
<dbReference type="RefSeq" id="XP_033670018.1">
    <property type="nucleotide sequence ID" value="XM_033816276.1"/>
</dbReference>
<organism evidence="4 5">
    <name type="scientific">Zasmidium cellare ATCC 36951</name>
    <dbReference type="NCBI Taxonomy" id="1080233"/>
    <lineage>
        <taxon>Eukaryota</taxon>
        <taxon>Fungi</taxon>
        <taxon>Dikarya</taxon>
        <taxon>Ascomycota</taxon>
        <taxon>Pezizomycotina</taxon>
        <taxon>Dothideomycetes</taxon>
        <taxon>Dothideomycetidae</taxon>
        <taxon>Mycosphaerellales</taxon>
        <taxon>Mycosphaerellaceae</taxon>
        <taxon>Zasmidium</taxon>
    </lineage>
</organism>
<dbReference type="InterPro" id="IPR016024">
    <property type="entry name" value="ARM-type_fold"/>
</dbReference>
<evidence type="ECO:0000313" key="4">
    <source>
        <dbReference type="EMBL" id="KAF2169129.1"/>
    </source>
</evidence>
<dbReference type="GeneID" id="54569548"/>
<proteinExistence type="inferred from homology"/>
<reference evidence="4" key="1">
    <citation type="journal article" date="2020" name="Stud. Mycol.">
        <title>101 Dothideomycetes genomes: a test case for predicting lifestyles and emergence of pathogens.</title>
        <authorList>
            <person name="Haridas S."/>
            <person name="Albert R."/>
            <person name="Binder M."/>
            <person name="Bloem J."/>
            <person name="Labutti K."/>
            <person name="Salamov A."/>
            <person name="Andreopoulos B."/>
            <person name="Baker S."/>
            <person name="Barry K."/>
            <person name="Bills G."/>
            <person name="Bluhm B."/>
            <person name="Cannon C."/>
            <person name="Castanera R."/>
            <person name="Culley D."/>
            <person name="Daum C."/>
            <person name="Ezra D."/>
            <person name="Gonzalez J."/>
            <person name="Henrissat B."/>
            <person name="Kuo A."/>
            <person name="Liang C."/>
            <person name="Lipzen A."/>
            <person name="Lutzoni F."/>
            <person name="Magnuson J."/>
            <person name="Mondo S."/>
            <person name="Nolan M."/>
            <person name="Ohm R."/>
            <person name="Pangilinan J."/>
            <person name="Park H.-J."/>
            <person name="Ramirez L."/>
            <person name="Alfaro M."/>
            <person name="Sun H."/>
            <person name="Tritt A."/>
            <person name="Yoshinaga Y."/>
            <person name="Zwiers L.-H."/>
            <person name="Turgeon B."/>
            <person name="Goodwin S."/>
            <person name="Spatafora J."/>
            <person name="Crous P."/>
            <person name="Grigoriev I."/>
        </authorList>
    </citation>
    <scope>NUCLEOTIDE SEQUENCE</scope>
    <source>
        <strain evidence="4">ATCC 36951</strain>
    </source>
</reference>
<comment type="similarity">
    <text evidence="1">Belongs to the IFRD family.</text>
</comment>
<feature type="compositionally biased region" description="Acidic residues" evidence="2">
    <location>
        <begin position="55"/>
        <end position="65"/>
    </location>
</feature>
<evidence type="ECO:0000313" key="5">
    <source>
        <dbReference type="Proteomes" id="UP000799537"/>
    </source>
</evidence>
<dbReference type="InterPro" id="IPR011989">
    <property type="entry name" value="ARM-like"/>
</dbReference>
<dbReference type="OrthoDB" id="18978at2759"/>
<protein>
    <recommendedName>
        <fullName evidence="3">Interferon-related developmental regulator N-terminal domain-containing protein</fullName>
    </recommendedName>
</protein>
<dbReference type="PANTHER" id="PTHR12354">
    <property type="entry name" value="INTERFERON-RELATED DEVELOPMENTAL REGULATOR"/>
    <property type="match status" value="1"/>
</dbReference>
<dbReference type="InterPro" id="IPR039777">
    <property type="entry name" value="IFRD"/>
</dbReference>
<dbReference type="EMBL" id="ML993588">
    <property type="protein sequence ID" value="KAF2169129.1"/>
    <property type="molecule type" value="Genomic_DNA"/>
</dbReference>
<evidence type="ECO:0000256" key="2">
    <source>
        <dbReference type="SAM" id="MobiDB-lite"/>
    </source>
</evidence>
<dbReference type="InterPro" id="IPR007701">
    <property type="entry name" value="Interferon-rel_develop_reg_N"/>
</dbReference>
<feature type="region of interest" description="Disordered" evidence="2">
    <location>
        <begin position="1"/>
        <end position="66"/>
    </location>
</feature>
<feature type="compositionally biased region" description="Polar residues" evidence="2">
    <location>
        <begin position="25"/>
        <end position="40"/>
    </location>
</feature>
<dbReference type="Proteomes" id="UP000799537">
    <property type="component" value="Unassembled WGS sequence"/>
</dbReference>